<reference evidence="2 3" key="1">
    <citation type="journal article" date="2016" name="Nat. Commun.">
        <title>Thousands of microbial genomes shed light on interconnected biogeochemical processes in an aquifer system.</title>
        <authorList>
            <person name="Anantharaman K."/>
            <person name="Brown C.T."/>
            <person name="Hug L.A."/>
            <person name="Sharon I."/>
            <person name="Castelle C.J."/>
            <person name="Probst A.J."/>
            <person name="Thomas B.C."/>
            <person name="Singh A."/>
            <person name="Wilkins M.J."/>
            <person name="Karaoz U."/>
            <person name="Brodie E.L."/>
            <person name="Williams K.H."/>
            <person name="Hubbard S.S."/>
            <person name="Banfield J.F."/>
        </authorList>
    </citation>
    <scope>NUCLEOTIDE SEQUENCE [LARGE SCALE GENOMIC DNA]</scope>
</reference>
<dbReference type="SUPFAM" id="SSF49384">
    <property type="entry name" value="Carbohydrate-binding domain"/>
    <property type="match status" value="1"/>
</dbReference>
<accession>A0A1F5S1E3</accession>
<name>A0A1F5S1E3_9BACT</name>
<dbReference type="InterPro" id="IPR008965">
    <property type="entry name" value="CBM2/CBM3_carb-bd_dom_sf"/>
</dbReference>
<gene>
    <name evidence="2" type="ORF">A2257_04080</name>
</gene>
<organism evidence="2 3">
    <name type="scientific">Candidatus Falkowbacteria bacterium RIFOXYA2_FULL_38_12</name>
    <dbReference type="NCBI Taxonomy" id="1797993"/>
    <lineage>
        <taxon>Bacteria</taxon>
        <taxon>Candidatus Falkowiibacteriota</taxon>
    </lineage>
</organism>
<keyword evidence="1" id="KW-0472">Membrane</keyword>
<proteinExistence type="predicted"/>
<keyword evidence="1" id="KW-1133">Transmembrane helix</keyword>
<feature type="transmembrane region" description="Helical" evidence="1">
    <location>
        <begin position="262"/>
        <end position="284"/>
    </location>
</feature>
<dbReference type="EMBL" id="MFGA01000023">
    <property type="protein sequence ID" value="OGF20510.1"/>
    <property type="molecule type" value="Genomic_DNA"/>
</dbReference>
<sequence length="289" mass="32841">MRKIIVFTFILFFLFLARFTFAAETIFEIKNQTFRVGDIFEAGFFVNTEDEDINAIEGKIIFPEEIISLKEIRDGNSIINFWIDKPKNSNGEIMFSGIIPGGYSDKKGLVFSAVFQSLKEGQGIFGINNVKILKNDGEGTEANIKTSNPGFYILKQDQLFPSSIAPEEKDIEPPEPIELIMTSDPEIFNGKQFLVFSSQDKVSGIDHYEVCEGKKCVIAESPYLLENQNLSKEITVKAIDRKGNERVAILPRQKIEKWYERYLIFAIITILVIVIGYLISIILWRGGKK</sequence>
<dbReference type="AlphaFoldDB" id="A0A1F5S1E3"/>
<dbReference type="Proteomes" id="UP000177407">
    <property type="component" value="Unassembled WGS sequence"/>
</dbReference>
<comment type="caution">
    <text evidence="2">The sequence shown here is derived from an EMBL/GenBank/DDBJ whole genome shotgun (WGS) entry which is preliminary data.</text>
</comment>
<protein>
    <recommendedName>
        <fullName evidence="4">Cohesin domain-containing protein</fullName>
    </recommendedName>
</protein>
<dbReference type="GO" id="GO:0030246">
    <property type="term" value="F:carbohydrate binding"/>
    <property type="evidence" value="ECO:0007669"/>
    <property type="project" value="InterPro"/>
</dbReference>
<evidence type="ECO:0000256" key="1">
    <source>
        <dbReference type="SAM" id="Phobius"/>
    </source>
</evidence>
<evidence type="ECO:0008006" key="4">
    <source>
        <dbReference type="Google" id="ProtNLM"/>
    </source>
</evidence>
<evidence type="ECO:0000313" key="3">
    <source>
        <dbReference type="Proteomes" id="UP000177407"/>
    </source>
</evidence>
<evidence type="ECO:0000313" key="2">
    <source>
        <dbReference type="EMBL" id="OGF20510.1"/>
    </source>
</evidence>
<keyword evidence="1" id="KW-0812">Transmembrane</keyword>